<evidence type="ECO:0000256" key="1">
    <source>
        <dbReference type="SAM" id="MobiDB-lite"/>
    </source>
</evidence>
<protein>
    <submittedName>
        <fullName evidence="2">Uncharacterized protein</fullName>
    </submittedName>
</protein>
<evidence type="ECO:0000313" key="3">
    <source>
        <dbReference type="Proteomes" id="UP000032141"/>
    </source>
</evidence>
<reference evidence="2" key="2">
    <citation type="submission" date="2015-03" db="UniProtKB">
        <authorList>
            <consortium name="EnsemblPlants"/>
        </authorList>
    </citation>
    <scope>IDENTIFICATION</scope>
</reference>
<evidence type="ECO:0000313" key="2">
    <source>
        <dbReference type="EnsemblPlants" id="Bo5g043710.1"/>
    </source>
</evidence>
<organism evidence="2 3">
    <name type="scientific">Brassica oleracea var. oleracea</name>
    <dbReference type="NCBI Taxonomy" id="109376"/>
    <lineage>
        <taxon>Eukaryota</taxon>
        <taxon>Viridiplantae</taxon>
        <taxon>Streptophyta</taxon>
        <taxon>Embryophyta</taxon>
        <taxon>Tracheophyta</taxon>
        <taxon>Spermatophyta</taxon>
        <taxon>Magnoliopsida</taxon>
        <taxon>eudicotyledons</taxon>
        <taxon>Gunneridae</taxon>
        <taxon>Pentapetalae</taxon>
        <taxon>rosids</taxon>
        <taxon>malvids</taxon>
        <taxon>Brassicales</taxon>
        <taxon>Brassicaceae</taxon>
        <taxon>Brassiceae</taxon>
        <taxon>Brassica</taxon>
    </lineage>
</organism>
<feature type="region of interest" description="Disordered" evidence="1">
    <location>
        <begin position="124"/>
        <end position="148"/>
    </location>
</feature>
<reference evidence="2 3" key="1">
    <citation type="journal article" date="2014" name="Genome Biol.">
        <title>Transcriptome and methylome profiling reveals relics of genome dominance in the mesopolyploid Brassica oleracea.</title>
        <authorList>
            <person name="Parkin I.A."/>
            <person name="Koh C."/>
            <person name="Tang H."/>
            <person name="Robinson S.J."/>
            <person name="Kagale S."/>
            <person name="Clarke W.E."/>
            <person name="Town C.D."/>
            <person name="Nixon J."/>
            <person name="Krishnakumar V."/>
            <person name="Bidwell S.L."/>
            <person name="Denoeud F."/>
            <person name="Belcram H."/>
            <person name="Links M.G."/>
            <person name="Just J."/>
            <person name="Clarke C."/>
            <person name="Bender T."/>
            <person name="Huebert T."/>
            <person name="Mason A.S."/>
            <person name="Pires J.C."/>
            <person name="Barker G."/>
            <person name="Moore J."/>
            <person name="Walley P.G."/>
            <person name="Manoli S."/>
            <person name="Batley J."/>
            <person name="Edwards D."/>
            <person name="Nelson M.N."/>
            <person name="Wang X."/>
            <person name="Paterson A.H."/>
            <person name="King G."/>
            <person name="Bancroft I."/>
            <person name="Chalhoub B."/>
            <person name="Sharpe A.G."/>
        </authorList>
    </citation>
    <scope>NUCLEOTIDE SEQUENCE</scope>
    <source>
        <strain evidence="2 3">cv. TO1000</strain>
    </source>
</reference>
<sequence length="148" mass="17685">MGESPFECPIRGALNRRFQNPMRGVIPFWRKHERSEMEKKKLQQRKERREFTRTRENKTANIIRNIQTEVLCLHYRFVMEKRKKANHEDEGGDYVLPVHSQVVKIKKEFEKIHQPEMLRVLRQITGPQRSRSPLGLGQRDRRPITAGN</sequence>
<feature type="compositionally biased region" description="Basic and acidic residues" evidence="1">
    <location>
        <begin position="138"/>
        <end position="148"/>
    </location>
</feature>
<dbReference type="PANTHER" id="PTHR34780:SF6">
    <property type="entry name" value="GENOME ASSEMBLY, CHROMOSOME: A07"/>
    <property type="match status" value="1"/>
</dbReference>
<accession>A0A0D3CDC0</accession>
<keyword evidence="3" id="KW-1185">Reference proteome</keyword>
<proteinExistence type="predicted"/>
<dbReference type="EnsemblPlants" id="Bo5g043710.1">
    <property type="protein sequence ID" value="Bo5g043710.1"/>
    <property type="gene ID" value="Bo5g043710"/>
</dbReference>
<name>A0A0D3CDC0_BRAOL</name>
<dbReference type="PANTHER" id="PTHR34780">
    <property type="entry name" value="OS08G0427800 PROTEIN"/>
    <property type="match status" value="1"/>
</dbReference>
<dbReference type="HOGENOM" id="CLU_1761309_0_0_1"/>
<dbReference type="AlphaFoldDB" id="A0A0D3CDC0"/>
<dbReference type="Gramene" id="Bo5g043710.1">
    <property type="protein sequence ID" value="Bo5g043710.1"/>
    <property type="gene ID" value="Bo5g043710"/>
</dbReference>
<dbReference type="Proteomes" id="UP000032141">
    <property type="component" value="Chromosome C5"/>
</dbReference>